<reference evidence="1" key="1">
    <citation type="submission" date="2023-10" db="EMBL/GenBank/DDBJ databases">
        <title>Genome assembly of Pristionchus species.</title>
        <authorList>
            <person name="Yoshida K."/>
            <person name="Sommer R.J."/>
        </authorList>
    </citation>
    <scope>NUCLEOTIDE SEQUENCE</scope>
    <source>
        <strain evidence="1">RS5133</strain>
    </source>
</reference>
<dbReference type="EMBL" id="BTSY01000002">
    <property type="protein sequence ID" value="GMT12990.1"/>
    <property type="molecule type" value="Genomic_DNA"/>
</dbReference>
<keyword evidence="2" id="KW-1185">Reference proteome</keyword>
<protein>
    <submittedName>
        <fullName evidence="1">Uncharacterized protein</fullName>
    </submittedName>
</protein>
<evidence type="ECO:0000313" key="2">
    <source>
        <dbReference type="Proteomes" id="UP001432322"/>
    </source>
</evidence>
<proteinExistence type="predicted"/>
<feature type="non-terminal residue" evidence="1">
    <location>
        <position position="1"/>
    </location>
</feature>
<evidence type="ECO:0000313" key="1">
    <source>
        <dbReference type="EMBL" id="GMT12990.1"/>
    </source>
</evidence>
<organism evidence="1 2">
    <name type="scientific">Pristionchus fissidentatus</name>
    <dbReference type="NCBI Taxonomy" id="1538716"/>
    <lineage>
        <taxon>Eukaryota</taxon>
        <taxon>Metazoa</taxon>
        <taxon>Ecdysozoa</taxon>
        <taxon>Nematoda</taxon>
        <taxon>Chromadorea</taxon>
        <taxon>Rhabditida</taxon>
        <taxon>Rhabditina</taxon>
        <taxon>Diplogasteromorpha</taxon>
        <taxon>Diplogasteroidea</taxon>
        <taxon>Neodiplogasteridae</taxon>
        <taxon>Pristionchus</taxon>
    </lineage>
</organism>
<name>A0AAV5V549_9BILA</name>
<gene>
    <name evidence="1" type="ORF">PFISCL1PPCAC_4287</name>
</gene>
<accession>A0AAV5V549</accession>
<feature type="non-terminal residue" evidence="1">
    <location>
        <position position="95"/>
    </location>
</feature>
<comment type="caution">
    <text evidence="1">The sequence shown here is derived from an EMBL/GenBank/DDBJ whole genome shotgun (WGS) entry which is preliminary data.</text>
</comment>
<dbReference type="AlphaFoldDB" id="A0AAV5V549"/>
<dbReference type="Proteomes" id="UP001432322">
    <property type="component" value="Unassembled WGS sequence"/>
</dbReference>
<sequence>LHDQHRAAQETCHDIWQHVQHRNLPASTCILISLTENRNQNLHRPALRLRDNAAHWLVDILSLRRTPLQAQSDLGISKLSLVLLDSYRNESDARA</sequence>